<dbReference type="Proteomes" id="UP000076482">
    <property type="component" value="Unassembled WGS sequence"/>
</dbReference>
<reference evidence="1 2" key="1">
    <citation type="submission" date="2015-09" db="EMBL/GenBank/DDBJ databases">
        <title>Bacillus cereus food isolates.</title>
        <authorList>
            <person name="Boekhorst J."/>
        </authorList>
    </citation>
    <scope>NUCLEOTIDE SEQUENCE [LARGE SCALE GENOMIC DNA]</scope>
    <source>
        <strain evidence="1 2">B4088</strain>
    </source>
</reference>
<dbReference type="RefSeq" id="WP_063263738.1">
    <property type="nucleotide sequence ID" value="NZ_LJKE01000138.1"/>
</dbReference>
<proteinExistence type="predicted"/>
<organism evidence="1 2">
    <name type="scientific">Bacillus cereus</name>
    <dbReference type="NCBI Taxonomy" id="1396"/>
    <lineage>
        <taxon>Bacteria</taxon>
        <taxon>Bacillati</taxon>
        <taxon>Bacillota</taxon>
        <taxon>Bacilli</taxon>
        <taxon>Bacillales</taxon>
        <taxon>Bacillaceae</taxon>
        <taxon>Bacillus</taxon>
        <taxon>Bacillus cereus group</taxon>
    </lineage>
</organism>
<gene>
    <name evidence="1" type="ORF">B4088_6618</name>
</gene>
<evidence type="ECO:0000313" key="1">
    <source>
        <dbReference type="EMBL" id="KZD48690.1"/>
    </source>
</evidence>
<dbReference type="AlphaFoldDB" id="A0A164K8N0"/>
<dbReference type="PATRIC" id="fig|1396.535.peg.6239"/>
<sequence>MKLIVQNQQTKLLLEKLFIVLNELDAWDDIINADHSDFENGEELLVAEEYELLQSNIHKNCVEVDEQSKVSAIKHIVQNHMEQKLLERFYSVLHEVDAWNDIIHADHSGFSDEERILTLKEYDALKKQVHGTYIYVDADIPELKFNDDECIHGVCITCGVSTTGRSDGEEPTYAEWLELQSKEIQSTWKCEKCYLAEPVE</sequence>
<protein>
    <submittedName>
        <fullName evidence="1">Uncharacterized protein</fullName>
    </submittedName>
</protein>
<name>A0A164K8N0_BACCE</name>
<accession>A0A164K8N0</accession>
<evidence type="ECO:0000313" key="2">
    <source>
        <dbReference type="Proteomes" id="UP000076482"/>
    </source>
</evidence>
<comment type="caution">
    <text evidence="1">The sequence shown here is derived from an EMBL/GenBank/DDBJ whole genome shotgun (WGS) entry which is preliminary data.</text>
</comment>
<dbReference type="EMBL" id="LJKE01000138">
    <property type="protein sequence ID" value="KZD48690.1"/>
    <property type="molecule type" value="Genomic_DNA"/>
</dbReference>